<comment type="caution">
    <text evidence="8">The sequence shown here is derived from an EMBL/GenBank/DDBJ whole genome shotgun (WGS) entry which is preliminary data.</text>
</comment>
<accession>A0A8J3ZLC5</accession>
<evidence type="ECO:0000313" key="9">
    <source>
        <dbReference type="Proteomes" id="UP000635606"/>
    </source>
</evidence>
<feature type="transmembrane region" description="Helical" evidence="5">
    <location>
        <begin position="12"/>
        <end position="35"/>
    </location>
</feature>
<sequence>MGLEQFGQDTWWLVLAKVLLVFVFLVVMTLFAIWYERKVVARMQVRPGPNRVGGRFGILQSLADGLKLAFKEDIMPKGADRVVFFFAPVISTVAAFTAFAVIPFGPMVSVFGEKTPLQLTDMPVAVLVVLACSSMGIYGIVLGGWASGSTYPLLGGLRSSAQMISYEVAMGLSIVAVFMTAGTMSTSQIVDAQRHGQQTEIFGWDITLPGWYAILLIPSFVIYSIAAVGETNRAPFDLPEAESELVGGFHTEYSSLKFALFFLAEYINMVTVSGLCATLFLGGWQAPWPISIWDGANQGWWPVLWFSIKVILLLFVFVWLRGTLPRLRYDQFMRFGWKVLIPANLVWILTLAGVRTVQDRDLSTVQRVLWIGVPVLLVLAIWMFWPSRKQAEESPGVAGVDAKKGRVGATKGFPVPPLDLEVPPSPRAERVLVGRSSTSDTERETVSMGKES</sequence>
<dbReference type="Proteomes" id="UP000635606">
    <property type="component" value="Unassembled WGS sequence"/>
</dbReference>
<evidence type="ECO:0000256" key="3">
    <source>
        <dbReference type="ARBA" id="ARBA00022989"/>
    </source>
</evidence>
<keyword evidence="5" id="KW-0874">Quinone</keyword>
<dbReference type="PROSITE" id="PS00668">
    <property type="entry name" value="COMPLEX1_ND1_2"/>
    <property type="match status" value="1"/>
</dbReference>
<dbReference type="HAMAP" id="MF_01350">
    <property type="entry name" value="NDH1_NuoH"/>
    <property type="match status" value="1"/>
</dbReference>
<keyword evidence="9" id="KW-1185">Reference proteome</keyword>
<keyword evidence="5 6" id="KW-0520">NAD</keyword>
<feature type="compositionally biased region" description="Basic and acidic residues" evidence="7">
    <location>
        <begin position="440"/>
        <end position="452"/>
    </location>
</feature>
<keyword evidence="2 5" id="KW-0812">Transmembrane</keyword>
<comment type="subunit">
    <text evidence="5">NDH-1 is composed of 14 different subunits. Subunits NuoA, H, J, K, L, M, N constitute the membrane sector of the complex.</text>
</comment>
<feature type="transmembrane region" description="Helical" evidence="5">
    <location>
        <begin position="300"/>
        <end position="320"/>
    </location>
</feature>
<feature type="transmembrane region" description="Helical" evidence="5">
    <location>
        <begin position="367"/>
        <end position="385"/>
    </location>
</feature>
<reference evidence="8" key="1">
    <citation type="submission" date="2021-01" db="EMBL/GenBank/DDBJ databases">
        <title>Whole genome shotgun sequence of Virgisporangium ochraceum NBRC 16418.</title>
        <authorList>
            <person name="Komaki H."/>
            <person name="Tamura T."/>
        </authorList>
    </citation>
    <scope>NUCLEOTIDE SEQUENCE</scope>
    <source>
        <strain evidence="8">NBRC 16418</strain>
    </source>
</reference>
<feature type="transmembrane region" description="Helical" evidence="5">
    <location>
        <begin position="258"/>
        <end position="280"/>
    </location>
</feature>
<feature type="transmembrane region" description="Helical" evidence="5">
    <location>
        <begin position="124"/>
        <end position="147"/>
    </location>
</feature>
<evidence type="ECO:0000313" key="8">
    <source>
        <dbReference type="EMBL" id="GIJ66454.1"/>
    </source>
</evidence>
<organism evidence="8 9">
    <name type="scientific">Virgisporangium ochraceum</name>
    <dbReference type="NCBI Taxonomy" id="65505"/>
    <lineage>
        <taxon>Bacteria</taxon>
        <taxon>Bacillati</taxon>
        <taxon>Actinomycetota</taxon>
        <taxon>Actinomycetes</taxon>
        <taxon>Micromonosporales</taxon>
        <taxon>Micromonosporaceae</taxon>
        <taxon>Virgisporangium</taxon>
    </lineage>
</organism>
<dbReference type="AlphaFoldDB" id="A0A8J3ZLC5"/>
<dbReference type="InterPro" id="IPR018086">
    <property type="entry name" value="NADH_UbQ_OxRdtase_su1_CS"/>
</dbReference>
<feature type="transmembrane region" description="Helical" evidence="5">
    <location>
        <begin position="168"/>
        <end position="190"/>
    </location>
</feature>
<feature type="transmembrane region" description="Helical" evidence="5">
    <location>
        <begin position="82"/>
        <end position="104"/>
    </location>
</feature>
<dbReference type="PANTHER" id="PTHR11432:SF3">
    <property type="entry name" value="NADH-UBIQUINONE OXIDOREDUCTASE CHAIN 1"/>
    <property type="match status" value="1"/>
</dbReference>
<dbReference type="Pfam" id="PF00146">
    <property type="entry name" value="NADHdh"/>
    <property type="match status" value="1"/>
</dbReference>
<dbReference type="EMBL" id="BOPH01000018">
    <property type="protein sequence ID" value="GIJ66454.1"/>
    <property type="molecule type" value="Genomic_DNA"/>
</dbReference>
<feature type="region of interest" description="Disordered" evidence="7">
    <location>
        <begin position="401"/>
        <end position="452"/>
    </location>
</feature>
<dbReference type="PROSITE" id="PS00667">
    <property type="entry name" value="COMPLEX1_ND1_1"/>
    <property type="match status" value="1"/>
</dbReference>
<protein>
    <recommendedName>
        <fullName evidence="5">NADH-quinone oxidoreductase subunit H</fullName>
        <ecNumber evidence="5">7.1.1.-</ecNumber>
    </recommendedName>
    <alternativeName>
        <fullName evidence="5">NADH dehydrogenase I subunit H</fullName>
    </alternativeName>
    <alternativeName>
        <fullName evidence="5">NDH-1 subunit H</fullName>
    </alternativeName>
</protein>
<evidence type="ECO:0000256" key="1">
    <source>
        <dbReference type="ARBA" id="ARBA00004141"/>
    </source>
</evidence>
<proteinExistence type="inferred from homology"/>
<dbReference type="InterPro" id="IPR001694">
    <property type="entry name" value="NADH_UbQ_OxRdtase_su1/FPO"/>
</dbReference>
<keyword evidence="5" id="KW-0830">Ubiquinone</keyword>
<dbReference type="GO" id="GO:0009060">
    <property type="term" value="P:aerobic respiration"/>
    <property type="evidence" value="ECO:0007669"/>
    <property type="project" value="TreeGrafter"/>
</dbReference>
<comment type="catalytic activity">
    <reaction evidence="5">
        <text>a quinone + NADH + 5 H(+)(in) = a quinol + NAD(+) + 4 H(+)(out)</text>
        <dbReference type="Rhea" id="RHEA:57888"/>
        <dbReference type="ChEBI" id="CHEBI:15378"/>
        <dbReference type="ChEBI" id="CHEBI:24646"/>
        <dbReference type="ChEBI" id="CHEBI:57540"/>
        <dbReference type="ChEBI" id="CHEBI:57945"/>
        <dbReference type="ChEBI" id="CHEBI:132124"/>
    </reaction>
</comment>
<dbReference type="RefSeq" id="WP_203926432.1">
    <property type="nucleotide sequence ID" value="NZ_BOPH01000018.1"/>
</dbReference>
<name>A0A8J3ZLC5_9ACTN</name>
<feature type="transmembrane region" description="Helical" evidence="5">
    <location>
        <begin position="210"/>
        <end position="229"/>
    </location>
</feature>
<evidence type="ECO:0000256" key="5">
    <source>
        <dbReference type="HAMAP-Rule" id="MF_01350"/>
    </source>
</evidence>
<dbReference type="NCBIfam" id="NF004741">
    <property type="entry name" value="PRK06076.1-2"/>
    <property type="match status" value="1"/>
</dbReference>
<dbReference type="GO" id="GO:0003954">
    <property type="term" value="F:NADH dehydrogenase activity"/>
    <property type="evidence" value="ECO:0007669"/>
    <property type="project" value="TreeGrafter"/>
</dbReference>
<dbReference type="NCBIfam" id="NF004743">
    <property type="entry name" value="PRK06076.1-4"/>
    <property type="match status" value="1"/>
</dbReference>
<keyword evidence="5" id="KW-1003">Cell membrane</keyword>
<keyword evidence="4 5" id="KW-0472">Membrane</keyword>
<keyword evidence="5" id="KW-1278">Translocase</keyword>
<evidence type="ECO:0000256" key="4">
    <source>
        <dbReference type="ARBA" id="ARBA00023136"/>
    </source>
</evidence>
<feature type="transmembrane region" description="Helical" evidence="5">
    <location>
        <begin position="332"/>
        <end position="355"/>
    </location>
</feature>
<dbReference type="GO" id="GO:0016655">
    <property type="term" value="F:oxidoreductase activity, acting on NAD(P)H, quinone or similar compound as acceptor"/>
    <property type="evidence" value="ECO:0007669"/>
    <property type="project" value="UniProtKB-UniRule"/>
</dbReference>
<comment type="subcellular location">
    <subcellularLocation>
        <location evidence="5 6">Cell membrane</location>
        <topology evidence="5 6">Multi-pass membrane protein</topology>
    </subcellularLocation>
    <subcellularLocation>
        <location evidence="1">Membrane</location>
        <topology evidence="1">Multi-pass membrane protein</topology>
    </subcellularLocation>
</comment>
<comment type="function">
    <text evidence="5">NDH-1 shuttles electrons from NADH, via FMN and iron-sulfur (Fe-S) centers, to quinones in the respiratory chain. The immediate electron acceptor for the enzyme in this species is believed to be ubiquinone. Couples the redox reaction to proton translocation (for every two electrons transferred, four hydrogen ions are translocated across the cytoplasmic membrane), and thus conserves the redox energy in a proton gradient. This subunit may bind ubiquinone.</text>
</comment>
<dbReference type="GO" id="GO:0005886">
    <property type="term" value="C:plasma membrane"/>
    <property type="evidence" value="ECO:0007669"/>
    <property type="project" value="UniProtKB-SubCell"/>
</dbReference>
<evidence type="ECO:0000256" key="7">
    <source>
        <dbReference type="SAM" id="MobiDB-lite"/>
    </source>
</evidence>
<gene>
    <name evidence="8" type="primary">nuoH_2</name>
    <name evidence="5" type="synonym">nuoH</name>
    <name evidence="8" type="ORF">Voc01_013710</name>
</gene>
<evidence type="ECO:0000256" key="2">
    <source>
        <dbReference type="ARBA" id="ARBA00022692"/>
    </source>
</evidence>
<dbReference type="GO" id="GO:0048038">
    <property type="term" value="F:quinone binding"/>
    <property type="evidence" value="ECO:0007669"/>
    <property type="project" value="UniProtKB-KW"/>
</dbReference>
<comment type="similarity">
    <text evidence="5 6">Belongs to the complex I subunit 1 family.</text>
</comment>
<keyword evidence="3 5" id="KW-1133">Transmembrane helix</keyword>
<dbReference type="EC" id="7.1.1.-" evidence="5"/>
<dbReference type="PANTHER" id="PTHR11432">
    <property type="entry name" value="NADH DEHYDROGENASE SUBUNIT 1"/>
    <property type="match status" value="1"/>
</dbReference>
<evidence type="ECO:0000256" key="6">
    <source>
        <dbReference type="RuleBase" id="RU000471"/>
    </source>
</evidence>